<evidence type="ECO:0000313" key="1">
    <source>
        <dbReference type="EMBL" id="GAA4785629.1"/>
    </source>
</evidence>
<sequence length="108" mass="12074">MIELPLRERLHEHLALVRLAAQDNEFIDVRRAEELHDLLGRALDALPDLDVQQRRELASAIDYLVRVDDDEDDLRSPIGFDDDAEVVEAALARIRPSSGGTGSGFATR</sequence>
<name>A0ABP9ATC4_9PSEU</name>
<comment type="caution">
    <text evidence="1">The sequence shown here is derived from an EMBL/GenBank/DDBJ whole genome shotgun (WGS) entry which is preliminary data.</text>
</comment>
<gene>
    <name evidence="1" type="ORF">GCM10023200_19460</name>
</gene>
<evidence type="ECO:0000313" key="2">
    <source>
        <dbReference type="Proteomes" id="UP001500928"/>
    </source>
</evidence>
<dbReference type="EMBL" id="BAABHO010000012">
    <property type="protein sequence ID" value="GAA4785629.1"/>
    <property type="molecule type" value="Genomic_DNA"/>
</dbReference>
<dbReference type="Proteomes" id="UP001500928">
    <property type="component" value="Unassembled WGS sequence"/>
</dbReference>
<dbReference type="RefSeq" id="WP_345413555.1">
    <property type="nucleotide sequence ID" value="NZ_BAABHO010000012.1"/>
</dbReference>
<organism evidence="1 2">
    <name type="scientific">Actinomycetospora chlora</name>
    <dbReference type="NCBI Taxonomy" id="663608"/>
    <lineage>
        <taxon>Bacteria</taxon>
        <taxon>Bacillati</taxon>
        <taxon>Actinomycetota</taxon>
        <taxon>Actinomycetes</taxon>
        <taxon>Pseudonocardiales</taxon>
        <taxon>Pseudonocardiaceae</taxon>
        <taxon>Actinomycetospora</taxon>
    </lineage>
</organism>
<protein>
    <submittedName>
        <fullName evidence="1">Uncharacterized protein</fullName>
    </submittedName>
</protein>
<accession>A0ABP9ATC4</accession>
<reference evidence="2" key="1">
    <citation type="journal article" date="2019" name="Int. J. Syst. Evol. Microbiol.">
        <title>The Global Catalogue of Microorganisms (GCM) 10K type strain sequencing project: providing services to taxonomists for standard genome sequencing and annotation.</title>
        <authorList>
            <consortium name="The Broad Institute Genomics Platform"/>
            <consortium name="The Broad Institute Genome Sequencing Center for Infectious Disease"/>
            <person name="Wu L."/>
            <person name="Ma J."/>
        </authorList>
    </citation>
    <scope>NUCLEOTIDE SEQUENCE [LARGE SCALE GENOMIC DNA]</scope>
    <source>
        <strain evidence="2">JCM 17979</strain>
    </source>
</reference>
<proteinExistence type="predicted"/>
<keyword evidence="2" id="KW-1185">Reference proteome</keyword>